<evidence type="ECO:0000256" key="4">
    <source>
        <dbReference type="ARBA" id="ARBA00022692"/>
    </source>
</evidence>
<keyword evidence="7 10" id="KW-0472">Membrane</keyword>
<evidence type="ECO:0000256" key="1">
    <source>
        <dbReference type="ARBA" id="ARBA00004479"/>
    </source>
</evidence>
<comment type="caution">
    <text evidence="13">The sequence shown here is derived from an EMBL/GenBank/DDBJ whole genome shotgun (WGS) entry which is preliminary data.</text>
</comment>
<organism evidence="13 14">
    <name type="scientific">Ignelater luminosus</name>
    <name type="common">Cucubano</name>
    <name type="synonym">Pyrophorus luminosus</name>
    <dbReference type="NCBI Taxonomy" id="2038154"/>
    <lineage>
        <taxon>Eukaryota</taxon>
        <taxon>Metazoa</taxon>
        <taxon>Ecdysozoa</taxon>
        <taxon>Arthropoda</taxon>
        <taxon>Hexapoda</taxon>
        <taxon>Insecta</taxon>
        <taxon>Pterygota</taxon>
        <taxon>Neoptera</taxon>
        <taxon>Endopterygota</taxon>
        <taxon>Coleoptera</taxon>
        <taxon>Polyphaga</taxon>
        <taxon>Elateriformia</taxon>
        <taxon>Elateroidea</taxon>
        <taxon>Elateridae</taxon>
        <taxon>Agrypninae</taxon>
        <taxon>Pyrophorini</taxon>
        <taxon>Ignelater</taxon>
    </lineage>
</organism>
<gene>
    <name evidence="13" type="ORF">ILUMI_26964</name>
</gene>
<comment type="subcellular location">
    <subcellularLocation>
        <location evidence="8">Endomembrane system</location>
        <topology evidence="8">Single-pass membrane protein</topology>
    </subcellularLocation>
    <subcellularLocation>
        <location evidence="1 9">Membrane</location>
        <topology evidence="1 9">Single-pass type I membrane protein</topology>
    </subcellularLocation>
</comment>
<dbReference type="InterPro" id="IPR015720">
    <property type="entry name" value="Emp24-like"/>
</dbReference>
<reference evidence="13" key="1">
    <citation type="submission" date="2019-08" db="EMBL/GenBank/DDBJ databases">
        <title>The genome of the North American firefly Photinus pyralis.</title>
        <authorList>
            <consortium name="Photinus pyralis genome working group"/>
            <person name="Fallon T.R."/>
            <person name="Sander Lower S.E."/>
            <person name="Weng J.-K."/>
        </authorList>
    </citation>
    <scope>NUCLEOTIDE SEQUENCE</scope>
    <source>
        <strain evidence="13">TRF0915ILg1</strain>
        <tissue evidence="13">Whole body</tissue>
    </source>
</reference>
<feature type="signal peptide" evidence="11">
    <location>
        <begin position="1"/>
        <end position="20"/>
    </location>
</feature>
<dbReference type="PANTHER" id="PTHR22811">
    <property type="entry name" value="TRANSMEMBRANE EMP24 DOMAIN-CONTAINING PROTEIN"/>
    <property type="match status" value="1"/>
</dbReference>
<evidence type="ECO:0000256" key="2">
    <source>
        <dbReference type="ARBA" id="ARBA00007104"/>
    </source>
</evidence>
<evidence type="ECO:0000256" key="3">
    <source>
        <dbReference type="ARBA" id="ARBA00022473"/>
    </source>
</evidence>
<dbReference type="AlphaFoldDB" id="A0A8K0FYN2"/>
<dbReference type="GO" id="GO:0012505">
    <property type="term" value="C:endomembrane system"/>
    <property type="evidence" value="ECO:0007669"/>
    <property type="project" value="UniProtKB-SubCell"/>
</dbReference>
<evidence type="ECO:0000256" key="9">
    <source>
        <dbReference type="RuleBase" id="RU003827"/>
    </source>
</evidence>
<keyword evidence="5 11" id="KW-0732">Signal</keyword>
<dbReference type="GO" id="GO:0016020">
    <property type="term" value="C:membrane"/>
    <property type="evidence" value="ECO:0007669"/>
    <property type="project" value="UniProtKB-SubCell"/>
</dbReference>
<feature type="transmembrane region" description="Helical" evidence="10">
    <location>
        <begin position="196"/>
        <end position="217"/>
    </location>
</feature>
<evidence type="ECO:0000313" key="14">
    <source>
        <dbReference type="Proteomes" id="UP000801492"/>
    </source>
</evidence>
<dbReference type="PROSITE" id="PS50866">
    <property type="entry name" value="GOLD"/>
    <property type="match status" value="1"/>
</dbReference>
<evidence type="ECO:0000256" key="5">
    <source>
        <dbReference type="ARBA" id="ARBA00022729"/>
    </source>
</evidence>
<evidence type="ECO:0000256" key="7">
    <source>
        <dbReference type="ARBA" id="ARBA00023136"/>
    </source>
</evidence>
<dbReference type="SMART" id="SM01190">
    <property type="entry name" value="EMP24_GP25L"/>
    <property type="match status" value="1"/>
</dbReference>
<evidence type="ECO:0000256" key="11">
    <source>
        <dbReference type="SAM" id="SignalP"/>
    </source>
</evidence>
<protein>
    <recommendedName>
        <fullName evidence="12">GOLD domain-containing protein</fullName>
    </recommendedName>
</protein>
<accession>A0A8K0FYN2</accession>
<keyword evidence="6 10" id="KW-1133">Transmembrane helix</keyword>
<dbReference type="InterPro" id="IPR009038">
    <property type="entry name" value="GOLD_dom"/>
</dbReference>
<keyword evidence="14" id="KW-1185">Reference proteome</keyword>
<dbReference type="Proteomes" id="UP000801492">
    <property type="component" value="Unassembled WGS sequence"/>
</dbReference>
<evidence type="ECO:0000256" key="6">
    <source>
        <dbReference type="ARBA" id="ARBA00022989"/>
    </source>
</evidence>
<keyword evidence="4 9" id="KW-0812">Transmembrane</keyword>
<sequence length="234" mass="27187">MKLFIIPLLPVILLLHPAHCLEKEITVNIDPGREDCFFQQVKQGEVIDFEYQVIDGGHGDLDITFRLSEPTGRILYADFKKSENNHRTEAAQTGDYKFCFDNTFSSYNTKTVFFELIVERDDDEWGSEENTDINKIEGLSSEEVYDLKVQDIQEVIGRVRNHLTKARHLQDMFKSYEARDRNVAEENFFKVNSFSLVQVIIMISVGIVQVVMVRSLFDDGSKVHKIWKKLDSRR</sequence>
<dbReference type="SUPFAM" id="SSF101576">
    <property type="entry name" value="Supernatant protein factor (SPF), C-terminal domain"/>
    <property type="match status" value="1"/>
</dbReference>
<evidence type="ECO:0000256" key="10">
    <source>
        <dbReference type="SAM" id="Phobius"/>
    </source>
</evidence>
<dbReference type="Pfam" id="PF01105">
    <property type="entry name" value="EMP24_GP25L"/>
    <property type="match status" value="1"/>
</dbReference>
<evidence type="ECO:0000256" key="8">
    <source>
        <dbReference type="ARBA" id="ARBA00037847"/>
    </source>
</evidence>
<evidence type="ECO:0000259" key="12">
    <source>
        <dbReference type="PROSITE" id="PS50866"/>
    </source>
</evidence>
<proteinExistence type="inferred from homology"/>
<keyword evidence="3" id="KW-0217">Developmental protein</keyword>
<comment type="similarity">
    <text evidence="2 9">Belongs to the EMP24/GP25L family.</text>
</comment>
<evidence type="ECO:0000313" key="13">
    <source>
        <dbReference type="EMBL" id="KAF2879209.1"/>
    </source>
</evidence>
<dbReference type="EMBL" id="VTPC01091211">
    <property type="protein sequence ID" value="KAF2879209.1"/>
    <property type="molecule type" value="Genomic_DNA"/>
</dbReference>
<feature type="domain" description="GOLD" evidence="12">
    <location>
        <begin position="34"/>
        <end position="118"/>
    </location>
</feature>
<name>A0A8K0FYN2_IGNLU</name>
<feature type="chain" id="PRO_5035461739" description="GOLD domain-containing protein" evidence="11">
    <location>
        <begin position="21"/>
        <end position="234"/>
    </location>
</feature>
<dbReference type="OrthoDB" id="5976732at2759"/>
<dbReference type="InterPro" id="IPR036598">
    <property type="entry name" value="GOLD_dom_sf"/>
</dbReference>